<evidence type="ECO:0000256" key="5">
    <source>
        <dbReference type="ARBA" id="ARBA00022782"/>
    </source>
</evidence>
<evidence type="ECO:0000256" key="12">
    <source>
        <dbReference type="ARBA" id="ARBA00070803"/>
    </source>
</evidence>
<keyword evidence="3" id="KW-0341">Growth regulation</keyword>
<evidence type="ECO:0000256" key="13">
    <source>
        <dbReference type="ARBA" id="ARBA00093330"/>
    </source>
</evidence>
<keyword evidence="4" id="KW-0285">Flavoprotein</keyword>
<dbReference type="GO" id="GO:0030154">
    <property type="term" value="P:cell differentiation"/>
    <property type="evidence" value="ECO:0007669"/>
    <property type="project" value="UniProtKB-KW"/>
</dbReference>
<keyword evidence="8" id="KW-0560">Oxidoreductase</keyword>
<dbReference type="Proteomes" id="UP000287033">
    <property type="component" value="Unassembled WGS sequence"/>
</dbReference>
<dbReference type="OrthoDB" id="412005at2759"/>
<evidence type="ECO:0000256" key="11">
    <source>
        <dbReference type="ARBA" id="ARBA00061663"/>
    </source>
</evidence>
<dbReference type="InterPro" id="IPR023753">
    <property type="entry name" value="FAD/NAD-binding_dom"/>
</dbReference>
<evidence type="ECO:0000313" key="15">
    <source>
        <dbReference type="EMBL" id="GCC17660.1"/>
    </source>
</evidence>
<evidence type="ECO:0000256" key="9">
    <source>
        <dbReference type="ARBA" id="ARBA00023033"/>
    </source>
</evidence>
<dbReference type="SUPFAM" id="SSF51905">
    <property type="entry name" value="FAD/NAD(P)-binding domain"/>
    <property type="match status" value="1"/>
</dbReference>
<dbReference type="OMA" id="ASWDIQT"/>
<evidence type="ECO:0000256" key="2">
    <source>
        <dbReference type="ARBA" id="ARBA00022553"/>
    </source>
</evidence>
<gene>
    <name evidence="15" type="ORF">chiPu_0021565</name>
</gene>
<name>A0A401RHS0_CHIPU</name>
<dbReference type="PANTHER" id="PTHR15192">
    <property type="entry name" value="PROTEIN CBG05349"/>
    <property type="match status" value="1"/>
</dbReference>
<dbReference type="GO" id="GO:0008083">
    <property type="term" value="F:growth factor activity"/>
    <property type="evidence" value="ECO:0007669"/>
    <property type="project" value="TreeGrafter"/>
</dbReference>
<keyword evidence="9" id="KW-0503">Monooxygenase</keyword>
<dbReference type="PANTHER" id="PTHR15192:SF15">
    <property type="entry name" value="OXIDATIVE STRESS-INDUCED GROWTH INHIBITOR 1"/>
    <property type="match status" value="1"/>
</dbReference>
<organism evidence="15 16">
    <name type="scientific">Chiloscyllium punctatum</name>
    <name type="common">Brownbanded bambooshark</name>
    <name type="synonym">Hemiscyllium punctatum</name>
    <dbReference type="NCBI Taxonomy" id="137246"/>
    <lineage>
        <taxon>Eukaryota</taxon>
        <taxon>Metazoa</taxon>
        <taxon>Chordata</taxon>
        <taxon>Craniata</taxon>
        <taxon>Vertebrata</taxon>
        <taxon>Chondrichthyes</taxon>
        <taxon>Elasmobranchii</taxon>
        <taxon>Galeomorphii</taxon>
        <taxon>Galeoidea</taxon>
        <taxon>Orectolobiformes</taxon>
        <taxon>Hemiscylliidae</taxon>
        <taxon>Chiloscyllium</taxon>
    </lineage>
</organism>
<evidence type="ECO:0000313" key="16">
    <source>
        <dbReference type="Proteomes" id="UP000287033"/>
    </source>
</evidence>
<comment type="function">
    <text evidence="13">Monooxygenase catalytic activity. Involved in regulation of cytokinesis; promotes RHOA activity, probably acting locally at the midbody in late cytokinesis. Monooxygenase activity is involved in stabilizing transient structures between daughter cells, termed intercellular bridges, before abscission. Regulates differentiation and proliferation through the regulation of cell death.</text>
</comment>
<keyword evidence="6" id="KW-0274">FAD</keyword>
<dbReference type="GO" id="GO:0004497">
    <property type="term" value="F:monooxygenase activity"/>
    <property type="evidence" value="ECO:0007669"/>
    <property type="project" value="UniProtKB-KW"/>
</dbReference>
<keyword evidence="2" id="KW-0597">Phosphoprotein</keyword>
<proteinExistence type="inferred from homology"/>
<dbReference type="EMBL" id="BEZZ01004190">
    <property type="protein sequence ID" value="GCC17660.1"/>
    <property type="molecule type" value="Genomic_DNA"/>
</dbReference>
<evidence type="ECO:0000256" key="4">
    <source>
        <dbReference type="ARBA" id="ARBA00022630"/>
    </source>
</evidence>
<dbReference type="GO" id="GO:0030308">
    <property type="term" value="P:negative regulation of cell growth"/>
    <property type="evidence" value="ECO:0007669"/>
    <property type="project" value="TreeGrafter"/>
</dbReference>
<dbReference type="STRING" id="137246.A0A401RHS0"/>
<comment type="caution">
    <text evidence="15">The sequence shown here is derived from an EMBL/GenBank/DDBJ whole genome shotgun (WGS) entry which is preliminary data.</text>
</comment>
<evidence type="ECO:0000256" key="10">
    <source>
        <dbReference type="ARBA" id="ARBA00053031"/>
    </source>
</evidence>
<evidence type="ECO:0000256" key="8">
    <source>
        <dbReference type="ARBA" id="ARBA00023002"/>
    </source>
</evidence>
<dbReference type="AlphaFoldDB" id="A0A401RHS0"/>
<keyword evidence="16" id="KW-1185">Reference proteome</keyword>
<keyword evidence="7" id="KW-0521">NADP</keyword>
<dbReference type="Gene3D" id="3.50.50.60">
    <property type="entry name" value="FAD/NAD(P)-binding domain"/>
    <property type="match status" value="1"/>
</dbReference>
<dbReference type="InterPro" id="IPR029731">
    <property type="entry name" value="OSGIN1/2"/>
</dbReference>
<evidence type="ECO:0000256" key="3">
    <source>
        <dbReference type="ARBA" id="ARBA00022604"/>
    </source>
</evidence>
<protein>
    <recommendedName>
        <fullName evidence="12">Oxidative stress-induced growth inhibitor 1</fullName>
    </recommendedName>
</protein>
<dbReference type="InterPro" id="IPR036188">
    <property type="entry name" value="FAD/NAD-bd_sf"/>
</dbReference>
<keyword evidence="5" id="KW-0221">Differentiation</keyword>
<evidence type="ECO:0000259" key="14">
    <source>
        <dbReference type="Pfam" id="PF07992"/>
    </source>
</evidence>
<accession>A0A401RHS0</accession>
<dbReference type="FunFam" id="3.50.50.60:FF:000152">
    <property type="entry name" value="Oxidative stress-induced growth inhibitor 1"/>
    <property type="match status" value="1"/>
</dbReference>
<comment type="similarity">
    <text evidence="11">Belongs to the OKL38 family.</text>
</comment>
<sequence length="546" mass="60332">MSFRKNHVLSEAGSEHFLFKQDCETASFIGKNGDCACAPELGKTMEETGSSSSPGISPIPVVVIGNGPSAICLSYLLSGYRPYFKESSIHPNPILQRKLEQNRGISIIEQDLEYLSEGLEGRSHNPVAVLFDSLLRPDADFGVSLESVLTWRREPDHYIPHLVLGKGPLGGAWHSIEGSMFTLSLGDWMELPDLPFRDWMRLKRRCLRNDRAMTSDIASYYQHYARVKGLQGRFACGTVVTSVRRVSLDSSAESQVNVSADRPAGARVFRHSTSTSLFEVIGSSKSKDGSEKAFRIFAEKVVLATGMYDSPAWLGVDGEELPFVHHTTSELDRTLKEWETGLNSDPILIIGGGLTAADAIIAAHHGNVSVIHVFRRGVNDPGLIFNQLPKVMYPEYHKVHQMMIQQSCTTTGPYEGYLSLPKHRMLAFTPDRKCIIEDLMSAEKKVFNVSKAFILIGSNPNLTLLPDCGRSLAINPELAVNSKRNPLDVDCYTYECVQERGLYALGPLVGDHFVRFLQGGALAVARSLLKERQGAQFQTDGQLLIS</sequence>
<feature type="domain" description="FAD/NAD(P)-binding" evidence="14">
    <location>
        <begin position="285"/>
        <end position="465"/>
    </location>
</feature>
<dbReference type="Pfam" id="PF07992">
    <property type="entry name" value="Pyr_redox_2"/>
    <property type="match status" value="1"/>
</dbReference>
<evidence type="ECO:0000256" key="6">
    <source>
        <dbReference type="ARBA" id="ARBA00022827"/>
    </source>
</evidence>
<evidence type="ECO:0000256" key="1">
    <source>
        <dbReference type="ARBA" id="ARBA00004214"/>
    </source>
</evidence>
<comment type="cofactor">
    <cofactor evidence="10">
        <name>NADPH</name>
        <dbReference type="ChEBI" id="CHEBI:57783"/>
    </cofactor>
</comment>
<dbReference type="GO" id="GO:0030496">
    <property type="term" value="C:midbody"/>
    <property type="evidence" value="ECO:0007669"/>
    <property type="project" value="UniProtKB-SubCell"/>
</dbReference>
<reference evidence="15 16" key="1">
    <citation type="journal article" date="2018" name="Nat. Ecol. Evol.">
        <title>Shark genomes provide insights into elasmobranch evolution and the origin of vertebrates.</title>
        <authorList>
            <person name="Hara Y"/>
            <person name="Yamaguchi K"/>
            <person name="Onimaru K"/>
            <person name="Kadota M"/>
            <person name="Koyanagi M"/>
            <person name="Keeley SD"/>
            <person name="Tatsumi K"/>
            <person name="Tanaka K"/>
            <person name="Motone F"/>
            <person name="Kageyama Y"/>
            <person name="Nozu R"/>
            <person name="Adachi N"/>
            <person name="Nishimura O"/>
            <person name="Nakagawa R"/>
            <person name="Tanegashima C"/>
            <person name="Kiyatake I"/>
            <person name="Matsumoto R"/>
            <person name="Murakumo K"/>
            <person name="Nishida K"/>
            <person name="Terakita A"/>
            <person name="Kuratani S"/>
            <person name="Sato K"/>
            <person name="Hyodo S Kuraku.S."/>
        </authorList>
    </citation>
    <scope>NUCLEOTIDE SEQUENCE [LARGE SCALE GENOMIC DNA]</scope>
</reference>
<evidence type="ECO:0000256" key="7">
    <source>
        <dbReference type="ARBA" id="ARBA00022857"/>
    </source>
</evidence>
<comment type="subcellular location">
    <subcellularLocation>
        <location evidence="1">Midbody</location>
    </subcellularLocation>
</comment>